<gene>
    <name evidence="3" type="ORF">RJT34_26670</name>
</gene>
<organism evidence="3 4">
    <name type="scientific">Clitoria ternatea</name>
    <name type="common">Butterfly pea</name>
    <dbReference type="NCBI Taxonomy" id="43366"/>
    <lineage>
        <taxon>Eukaryota</taxon>
        <taxon>Viridiplantae</taxon>
        <taxon>Streptophyta</taxon>
        <taxon>Embryophyta</taxon>
        <taxon>Tracheophyta</taxon>
        <taxon>Spermatophyta</taxon>
        <taxon>Magnoliopsida</taxon>
        <taxon>eudicotyledons</taxon>
        <taxon>Gunneridae</taxon>
        <taxon>Pentapetalae</taxon>
        <taxon>rosids</taxon>
        <taxon>fabids</taxon>
        <taxon>Fabales</taxon>
        <taxon>Fabaceae</taxon>
        <taxon>Papilionoideae</taxon>
        <taxon>50 kb inversion clade</taxon>
        <taxon>NPAAA clade</taxon>
        <taxon>indigoferoid/millettioid clade</taxon>
        <taxon>Phaseoleae</taxon>
        <taxon>Clitoria</taxon>
    </lineage>
</organism>
<evidence type="ECO:0000256" key="2">
    <source>
        <dbReference type="SAM" id="SignalP"/>
    </source>
</evidence>
<name>A0AAN9FFT4_CLITE</name>
<reference evidence="3 4" key="1">
    <citation type="submission" date="2024-01" db="EMBL/GenBank/DDBJ databases">
        <title>The genomes of 5 underutilized Papilionoideae crops provide insights into root nodulation and disease resistance.</title>
        <authorList>
            <person name="Yuan L."/>
        </authorList>
    </citation>
    <scope>NUCLEOTIDE SEQUENCE [LARGE SCALE GENOMIC DNA]</scope>
    <source>
        <strain evidence="3">LY-2023</strain>
        <tissue evidence="3">Leaf</tissue>
    </source>
</reference>
<sequence>MMQGVDCCINSYWFVALLKLLLYTSKCHEFPCTEKNTIVLEFNSSKAVHDLWLCTSAMSPEQPFMGTFTKVSAFAFLFVYLANSLVHSSITEPTISGYPTALPYVTAPDIASFFPTPTAEEPMDSAAPPDAEASAPAPSSGEFVGKKSSSSPKLDCAAASIGILLFSFFIINKVV</sequence>
<evidence type="ECO:0000313" key="3">
    <source>
        <dbReference type="EMBL" id="KAK7271068.1"/>
    </source>
</evidence>
<comment type="caution">
    <text evidence="3">The sequence shown here is derived from an EMBL/GenBank/DDBJ whole genome shotgun (WGS) entry which is preliminary data.</text>
</comment>
<feature type="signal peptide" evidence="2">
    <location>
        <begin position="1"/>
        <end position="29"/>
    </location>
</feature>
<dbReference type="AlphaFoldDB" id="A0AAN9FFT4"/>
<dbReference type="Proteomes" id="UP001359559">
    <property type="component" value="Unassembled WGS sequence"/>
</dbReference>
<accession>A0AAN9FFT4</accession>
<keyword evidence="4" id="KW-1185">Reference proteome</keyword>
<evidence type="ECO:0000256" key="1">
    <source>
        <dbReference type="SAM" id="MobiDB-lite"/>
    </source>
</evidence>
<evidence type="ECO:0000313" key="4">
    <source>
        <dbReference type="Proteomes" id="UP001359559"/>
    </source>
</evidence>
<feature type="region of interest" description="Disordered" evidence="1">
    <location>
        <begin position="120"/>
        <end position="151"/>
    </location>
</feature>
<dbReference type="EMBL" id="JAYKXN010000007">
    <property type="protein sequence ID" value="KAK7271068.1"/>
    <property type="molecule type" value="Genomic_DNA"/>
</dbReference>
<keyword evidence="2" id="KW-0732">Signal</keyword>
<feature type="chain" id="PRO_5042847876" evidence="2">
    <location>
        <begin position="30"/>
        <end position="175"/>
    </location>
</feature>
<feature type="compositionally biased region" description="Low complexity" evidence="1">
    <location>
        <begin position="124"/>
        <end position="140"/>
    </location>
</feature>
<protein>
    <submittedName>
        <fullName evidence="3">Uncharacterized protein</fullName>
    </submittedName>
</protein>
<proteinExistence type="predicted"/>